<dbReference type="Proteomes" id="UP000247702">
    <property type="component" value="Unassembled WGS sequence"/>
</dbReference>
<accession>A0A2Z6RHR2</accession>
<sequence>MITIHQNYQNLIPIKSSPISIDFIPFSQNDINCIKCGNKYSETLLFGQKYCRRCLSLYINNMTSDNYIYLDLYISTINSQCSEHKARDFFAQEWCDNCSVISFFKQIPTNSLAIYDDDFSSEEQNIINIIIENEKNCKFCGKLIYANSLLFEKLKLCSDCYPISYEFIVSSTTKETVPIFYLPWWDMCYVCEICKAGLIFDINQKWCPRCFIIYSGCRYCLTTNIIFGYTSQSQCKKCNRAMTIALNNTTMSIGNNEIDDFIYNKRNVINKCDINVDYMKDLNKYGDNSLNVYNFLKEKLYLNFNPEAIMEWIPYSRIKPNKIAEEGPNTTYTATWLDGGIHGTEYSDCNRKKNEIITVKKFGNSHDTNTILLNEIKLYYQCYNKSCHILRYYGITKNDKTNEYMLIMKYVDGGSLYNYLRKNFKKITWKGKLEILLQISNGLKTIHDANLVHQNFNSENILLVKSYKSYQKWQFGQWLIGLSQPIDNILSNKLSYEMMSYIAPEIFEGSAFSKSSDIYSMGMIMWELTSGCKPFANIEYNTSLIDDIINGKRLEITDDTPECVGNLIQSCWHYNPTERPSISEICKSIYDWLIMEKNVELFSRAEEKRLKSIQPEKFNEESTDKPYSKADCNRSLKSLISECSSSSMNLFNMKLEYSLRELEKNDVQSSSLENVTNTLVFSKSSSRKRNNEHEIQNNEKHIKIQDYQP</sequence>
<keyword evidence="1" id="KW-0723">Serine/threonine-protein kinase</keyword>
<evidence type="ECO:0000256" key="6">
    <source>
        <dbReference type="SAM" id="MobiDB-lite"/>
    </source>
</evidence>
<comment type="caution">
    <text evidence="8">The sequence shown here is derived from an EMBL/GenBank/DDBJ whole genome shotgun (WGS) entry which is preliminary data.</text>
</comment>
<evidence type="ECO:0000256" key="2">
    <source>
        <dbReference type="ARBA" id="ARBA00022679"/>
    </source>
</evidence>
<dbReference type="EMBL" id="BEXD01003257">
    <property type="protein sequence ID" value="GBC00653.1"/>
    <property type="molecule type" value="Genomic_DNA"/>
</dbReference>
<keyword evidence="9" id="KW-1185">Reference proteome</keyword>
<keyword evidence="5" id="KW-0067">ATP-binding</keyword>
<dbReference type="InterPro" id="IPR011009">
    <property type="entry name" value="Kinase-like_dom_sf"/>
</dbReference>
<dbReference type="PRINTS" id="PR00109">
    <property type="entry name" value="TYRKINASE"/>
</dbReference>
<reference evidence="8 9" key="1">
    <citation type="submission" date="2017-11" db="EMBL/GenBank/DDBJ databases">
        <title>The genome of Rhizophagus clarus HR1 reveals common genetic basis of auxotrophy among arbuscular mycorrhizal fungi.</title>
        <authorList>
            <person name="Kobayashi Y."/>
        </authorList>
    </citation>
    <scope>NUCLEOTIDE SEQUENCE [LARGE SCALE GENOMIC DNA]</scope>
    <source>
        <strain evidence="8 9">HR1</strain>
    </source>
</reference>
<dbReference type="GO" id="GO:0005524">
    <property type="term" value="F:ATP binding"/>
    <property type="evidence" value="ECO:0007669"/>
    <property type="project" value="UniProtKB-KW"/>
</dbReference>
<feature type="compositionally biased region" description="Basic and acidic residues" evidence="6">
    <location>
        <begin position="689"/>
        <end position="709"/>
    </location>
</feature>
<name>A0A2Z6RHR2_9GLOM</name>
<evidence type="ECO:0000256" key="4">
    <source>
        <dbReference type="ARBA" id="ARBA00022777"/>
    </source>
</evidence>
<evidence type="ECO:0000256" key="1">
    <source>
        <dbReference type="ARBA" id="ARBA00022527"/>
    </source>
</evidence>
<keyword evidence="2" id="KW-0808">Transferase</keyword>
<dbReference type="SUPFAM" id="SSF56112">
    <property type="entry name" value="Protein kinase-like (PK-like)"/>
    <property type="match status" value="1"/>
</dbReference>
<dbReference type="AlphaFoldDB" id="A0A2Z6RHR2"/>
<dbReference type="PROSITE" id="PS50011">
    <property type="entry name" value="PROTEIN_KINASE_DOM"/>
    <property type="match status" value="1"/>
</dbReference>
<organism evidence="8 9">
    <name type="scientific">Rhizophagus clarus</name>
    <dbReference type="NCBI Taxonomy" id="94130"/>
    <lineage>
        <taxon>Eukaryota</taxon>
        <taxon>Fungi</taxon>
        <taxon>Fungi incertae sedis</taxon>
        <taxon>Mucoromycota</taxon>
        <taxon>Glomeromycotina</taxon>
        <taxon>Glomeromycetes</taxon>
        <taxon>Glomerales</taxon>
        <taxon>Glomeraceae</taxon>
        <taxon>Rhizophagus</taxon>
    </lineage>
</organism>
<keyword evidence="3" id="KW-0547">Nucleotide-binding</keyword>
<evidence type="ECO:0000313" key="8">
    <source>
        <dbReference type="EMBL" id="GBC00653.1"/>
    </source>
</evidence>
<feature type="domain" description="Protein kinase" evidence="7">
    <location>
        <begin position="331"/>
        <end position="593"/>
    </location>
</feature>
<dbReference type="InterPro" id="IPR000719">
    <property type="entry name" value="Prot_kinase_dom"/>
</dbReference>
<proteinExistence type="predicted"/>
<dbReference type="InterPro" id="IPR001245">
    <property type="entry name" value="Ser-Thr/Tyr_kinase_cat_dom"/>
</dbReference>
<feature type="region of interest" description="Disordered" evidence="6">
    <location>
        <begin position="682"/>
        <end position="709"/>
    </location>
</feature>
<keyword evidence="4" id="KW-0418">Kinase</keyword>
<evidence type="ECO:0000259" key="7">
    <source>
        <dbReference type="PROSITE" id="PS50011"/>
    </source>
</evidence>
<dbReference type="PANTHER" id="PTHR46716">
    <property type="entry name" value="MITOGEN-ACTIVATED PROTEIN KINASE KINASE KINASE 7"/>
    <property type="match status" value="1"/>
</dbReference>
<evidence type="ECO:0000313" key="9">
    <source>
        <dbReference type="Proteomes" id="UP000247702"/>
    </source>
</evidence>
<dbReference type="GO" id="GO:0006955">
    <property type="term" value="P:immune response"/>
    <property type="evidence" value="ECO:0007669"/>
    <property type="project" value="TreeGrafter"/>
</dbReference>
<dbReference type="Pfam" id="PF07714">
    <property type="entry name" value="PK_Tyr_Ser-Thr"/>
    <property type="match status" value="1"/>
</dbReference>
<evidence type="ECO:0000256" key="3">
    <source>
        <dbReference type="ARBA" id="ARBA00022741"/>
    </source>
</evidence>
<dbReference type="Gene3D" id="1.10.510.10">
    <property type="entry name" value="Transferase(Phosphotransferase) domain 1"/>
    <property type="match status" value="1"/>
</dbReference>
<evidence type="ECO:0000256" key="5">
    <source>
        <dbReference type="ARBA" id="ARBA00022840"/>
    </source>
</evidence>
<gene>
    <name evidence="8" type="ORF">RclHR1_03930003</name>
</gene>
<protein>
    <recommendedName>
        <fullName evidence="7">Protein kinase domain-containing protein</fullName>
    </recommendedName>
</protein>
<dbReference type="PANTHER" id="PTHR46716:SF1">
    <property type="entry name" value="MITOGEN-ACTIVATED PROTEIN KINASE KINASE KINASE 7"/>
    <property type="match status" value="1"/>
</dbReference>
<dbReference type="GO" id="GO:0004709">
    <property type="term" value="F:MAP kinase kinase kinase activity"/>
    <property type="evidence" value="ECO:0007669"/>
    <property type="project" value="TreeGrafter"/>
</dbReference>
<dbReference type="GO" id="GO:0007254">
    <property type="term" value="P:JNK cascade"/>
    <property type="evidence" value="ECO:0007669"/>
    <property type="project" value="TreeGrafter"/>
</dbReference>